<evidence type="ECO:0000259" key="5">
    <source>
        <dbReference type="PROSITE" id="PS50943"/>
    </source>
</evidence>
<dbReference type="PROSITE" id="PS00356">
    <property type="entry name" value="HTH_LACI_1"/>
    <property type="match status" value="1"/>
</dbReference>
<dbReference type="SUPFAM" id="SSF53822">
    <property type="entry name" value="Periplasmic binding protein-like I"/>
    <property type="match status" value="1"/>
</dbReference>
<organism evidence="6 7">
    <name type="scientific">Friedmanniella luteola</name>
    <dbReference type="NCBI Taxonomy" id="546871"/>
    <lineage>
        <taxon>Bacteria</taxon>
        <taxon>Bacillati</taxon>
        <taxon>Actinomycetota</taxon>
        <taxon>Actinomycetes</taxon>
        <taxon>Propionibacteriales</taxon>
        <taxon>Nocardioidaceae</taxon>
        <taxon>Friedmanniella</taxon>
    </lineage>
</organism>
<feature type="domain" description="HTH lacI-type" evidence="4">
    <location>
        <begin position="10"/>
        <end position="64"/>
    </location>
</feature>
<keyword evidence="2" id="KW-0238">DNA-binding</keyword>
<dbReference type="Pfam" id="PF00356">
    <property type="entry name" value="LacI"/>
    <property type="match status" value="1"/>
</dbReference>
<dbReference type="CDD" id="cd01392">
    <property type="entry name" value="HTH_LacI"/>
    <property type="match status" value="1"/>
</dbReference>
<dbReference type="RefSeq" id="WP_091412657.1">
    <property type="nucleotide sequence ID" value="NZ_LT629749.1"/>
</dbReference>
<proteinExistence type="predicted"/>
<dbReference type="GO" id="GO:0000976">
    <property type="term" value="F:transcription cis-regulatory region binding"/>
    <property type="evidence" value="ECO:0007669"/>
    <property type="project" value="TreeGrafter"/>
</dbReference>
<dbReference type="SMART" id="SM00354">
    <property type="entry name" value="HTH_LACI"/>
    <property type="match status" value="1"/>
</dbReference>
<gene>
    <name evidence="6" type="ORF">SAMN04488543_2061</name>
</gene>
<dbReference type="PROSITE" id="PS50932">
    <property type="entry name" value="HTH_LACI_2"/>
    <property type="match status" value="1"/>
</dbReference>
<dbReference type="GO" id="GO:0003700">
    <property type="term" value="F:DNA-binding transcription factor activity"/>
    <property type="evidence" value="ECO:0007669"/>
    <property type="project" value="TreeGrafter"/>
</dbReference>
<reference evidence="6 7" key="1">
    <citation type="submission" date="2016-10" db="EMBL/GenBank/DDBJ databases">
        <authorList>
            <person name="de Groot N.N."/>
        </authorList>
    </citation>
    <scope>NUCLEOTIDE SEQUENCE [LARGE SCALE GENOMIC DNA]</scope>
    <source>
        <strain evidence="6 7">DSM 21741</strain>
    </source>
</reference>
<evidence type="ECO:0000313" key="7">
    <source>
        <dbReference type="Proteomes" id="UP000199092"/>
    </source>
</evidence>
<feature type="domain" description="HTH cro/C1-type" evidence="5">
    <location>
        <begin position="11"/>
        <end position="58"/>
    </location>
</feature>
<keyword evidence="7" id="KW-1185">Reference proteome</keyword>
<dbReference type="InterPro" id="IPR028082">
    <property type="entry name" value="Peripla_BP_I"/>
</dbReference>
<keyword evidence="3" id="KW-0804">Transcription</keyword>
<name>A0A1H1TMQ5_9ACTN</name>
<keyword evidence="1" id="KW-0805">Transcription regulation</keyword>
<dbReference type="InterPro" id="IPR046335">
    <property type="entry name" value="LacI/GalR-like_sensor"/>
</dbReference>
<dbReference type="AlphaFoldDB" id="A0A1H1TMQ5"/>
<evidence type="ECO:0000256" key="2">
    <source>
        <dbReference type="ARBA" id="ARBA00023125"/>
    </source>
</evidence>
<dbReference type="CDD" id="cd06267">
    <property type="entry name" value="PBP1_LacI_sugar_binding-like"/>
    <property type="match status" value="1"/>
</dbReference>
<sequence>MTGRPHERSRTIADVAARAGVSLSTVSRVLNGNARVDEALAAKVRAAADALDYTASPLARSLVLGRTNTVAVVVPDLENPTFHGVLRGLSRAAARDGYHVLVADSVESVEEERILAVETRRRCDGIVLCAPRMPEDDLERLLTQLQPVVLVNREARSTGTPAVTADYRSGLTELLHLLRAEGHRTLLYLAGAPQSSSNLQRLAALRAFSAEHPDVAVRVEPCGVNFAEGHDAADGVLASGATGVLAFNDLVAMGLMSALGERGVRVPDDVSVTGFDDIPFARYLTPPLTTASVPVTELGEQAWHRMAELLGSRAPGHTILFRPRLEVRGSTGPAPARTVGAEAAS</sequence>
<dbReference type="InterPro" id="IPR010982">
    <property type="entry name" value="Lambda_DNA-bd_dom_sf"/>
</dbReference>
<dbReference type="SUPFAM" id="SSF47413">
    <property type="entry name" value="lambda repressor-like DNA-binding domains"/>
    <property type="match status" value="1"/>
</dbReference>
<evidence type="ECO:0000259" key="4">
    <source>
        <dbReference type="PROSITE" id="PS50932"/>
    </source>
</evidence>
<dbReference type="STRING" id="546871.SAMN04488543_2061"/>
<dbReference type="PANTHER" id="PTHR30146:SF109">
    <property type="entry name" value="HTH-TYPE TRANSCRIPTIONAL REGULATOR GALS"/>
    <property type="match status" value="1"/>
</dbReference>
<dbReference type="InterPro" id="IPR000843">
    <property type="entry name" value="HTH_LacI"/>
</dbReference>
<accession>A0A1H1TMQ5</accession>
<evidence type="ECO:0000313" key="6">
    <source>
        <dbReference type="EMBL" id="SDS61540.1"/>
    </source>
</evidence>
<dbReference type="PROSITE" id="PS50943">
    <property type="entry name" value="HTH_CROC1"/>
    <property type="match status" value="1"/>
</dbReference>
<dbReference type="Gene3D" id="1.10.260.40">
    <property type="entry name" value="lambda repressor-like DNA-binding domains"/>
    <property type="match status" value="1"/>
</dbReference>
<dbReference type="OrthoDB" id="3258243at2"/>
<evidence type="ECO:0000256" key="3">
    <source>
        <dbReference type="ARBA" id="ARBA00023163"/>
    </source>
</evidence>
<dbReference type="Gene3D" id="3.40.50.2300">
    <property type="match status" value="2"/>
</dbReference>
<dbReference type="PRINTS" id="PR00036">
    <property type="entry name" value="HTHLACI"/>
</dbReference>
<dbReference type="Pfam" id="PF13377">
    <property type="entry name" value="Peripla_BP_3"/>
    <property type="match status" value="1"/>
</dbReference>
<protein>
    <submittedName>
        <fullName evidence="6">Transcriptional regulator, LacI family</fullName>
    </submittedName>
</protein>
<dbReference type="EMBL" id="LT629749">
    <property type="protein sequence ID" value="SDS61540.1"/>
    <property type="molecule type" value="Genomic_DNA"/>
</dbReference>
<dbReference type="Proteomes" id="UP000199092">
    <property type="component" value="Chromosome I"/>
</dbReference>
<evidence type="ECO:0000256" key="1">
    <source>
        <dbReference type="ARBA" id="ARBA00023015"/>
    </source>
</evidence>
<dbReference type="InterPro" id="IPR001387">
    <property type="entry name" value="Cro/C1-type_HTH"/>
</dbReference>
<dbReference type="PANTHER" id="PTHR30146">
    <property type="entry name" value="LACI-RELATED TRANSCRIPTIONAL REPRESSOR"/>
    <property type="match status" value="1"/>
</dbReference>